<feature type="transmembrane region" description="Helical" evidence="9">
    <location>
        <begin position="227"/>
        <end position="254"/>
    </location>
</feature>
<accession>A0AB35BW93</accession>
<evidence type="ECO:0000313" key="12">
    <source>
        <dbReference type="Proteomes" id="UP000680020"/>
    </source>
</evidence>
<keyword evidence="7 9" id="KW-0472">Membrane</keyword>
<feature type="transmembrane region" description="Helical" evidence="9">
    <location>
        <begin position="5"/>
        <end position="25"/>
    </location>
</feature>
<feature type="transmembrane region" description="Helical" evidence="9">
    <location>
        <begin position="82"/>
        <end position="107"/>
    </location>
</feature>
<keyword evidence="3 9" id="KW-0813">Transport</keyword>
<evidence type="ECO:0000256" key="8">
    <source>
        <dbReference type="ARBA" id="ARBA00025323"/>
    </source>
</evidence>
<feature type="transmembrane region" description="Helical" evidence="9">
    <location>
        <begin position="167"/>
        <end position="188"/>
    </location>
</feature>
<reference evidence="11" key="1">
    <citation type="submission" date="2021-03" db="EMBL/GenBank/DDBJ databases">
        <title>Identification and antibiotic profiling of Wohlfahrtiimonas chitiniclastica, an underestimated human pathogen.</title>
        <authorList>
            <person name="Kopf A."/>
            <person name="Bunk B."/>
            <person name="Coldewey S."/>
            <person name="Gunzer F."/>
            <person name="Riedel T."/>
            <person name="Schroettner P."/>
        </authorList>
    </citation>
    <scope>NUCLEOTIDE SEQUENCE</scope>
    <source>
        <strain evidence="11">DSM 100917</strain>
    </source>
</reference>
<name>A0AB35BW93_9GAMM</name>
<dbReference type="Gene3D" id="1.10.3720.10">
    <property type="entry name" value="MetI-like"/>
    <property type="match status" value="1"/>
</dbReference>
<keyword evidence="6" id="KW-0764">Sulfate transport</keyword>
<comment type="caution">
    <text evidence="11">The sequence shown here is derived from an EMBL/GenBank/DDBJ whole genome shotgun (WGS) entry which is preliminary data.</text>
</comment>
<evidence type="ECO:0000313" key="11">
    <source>
        <dbReference type="EMBL" id="MBS7823741.1"/>
    </source>
</evidence>
<feature type="domain" description="ABC transmembrane type-1" evidence="10">
    <location>
        <begin position="45"/>
        <end position="246"/>
    </location>
</feature>
<evidence type="ECO:0000256" key="9">
    <source>
        <dbReference type="RuleBase" id="RU363032"/>
    </source>
</evidence>
<comment type="similarity">
    <text evidence="9">Belongs to the binding-protein-dependent transport system permease family.</text>
</comment>
<dbReference type="InterPro" id="IPR005667">
    <property type="entry name" value="Sulph_transpt2"/>
</dbReference>
<evidence type="ECO:0000256" key="5">
    <source>
        <dbReference type="ARBA" id="ARBA00022989"/>
    </source>
</evidence>
<dbReference type="PANTHER" id="PTHR30406:SF8">
    <property type="entry name" value="SULFATE TRANSPORT SYSTEM PERMEASE PROTEIN CYST"/>
    <property type="match status" value="1"/>
</dbReference>
<dbReference type="RefSeq" id="WP_213403256.1">
    <property type="nucleotide sequence ID" value="NZ_JAGIBT010000001.1"/>
</dbReference>
<evidence type="ECO:0000259" key="10">
    <source>
        <dbReference type="PROSITE" id="PS50928"/>
    </source>
</evidence>
<comment type="function">
    <text evidence="8">Part of the ABC transporter complex CysAWTP (TC 3.A.1.6.1) involved in sulfate/thiosulfate import. Probably responsible for the translocation of the substrate across the membrane.</text>
</comment>
<dbReference type="GO" id="GO:0005886">
    <property type="term" value="C:plasma membrane"/>
    <property type="evidence" value="ECO:0007669"/>
    <property type="project" value="UniProtKB-SubCell"/>
</dbReference>
<gene>
    <name evidence="11" type="ORF">J7561_00825</name>
</gene>
<evidence type="ECO:0000256" key="4">
    <source>
        <dbReference type="ARBA" id="ARBA00022692"/>
    </source>
</evidence>
<evidence type="ECO:0000256" key="2">
    <source>
        <dbReference type="ARBA" id="ARBA00011779"/>
    </source>
</evidence>
<feature type="transmembrane region" description="Helical" evidence="9">
    <location>
        <begin position="45"/>
        <end position="70"/>
    </location>
</feature>
<keyword evidence="4 9" id="KW-0812">Transmembrane</keyword>
<comment type="subunit">
    <text evidence="2">The complex is composed of two ATP-binding proteins (CysA), two transmembrane proteins (CysT and CysW) and a solute-binding protein (CysP).</text>
</comment>
<evidence type="ECO:0000256" key="3">
    <source>
        <dbReference type="ARBA" id="ARBA00022448"/>
    </source>
</evidence>
<evidence type="ECO:0000256" key="7">
    <source>
        <dbReference type="ARBA" id="ARBA00023136"/>
    </source>
</evidence>
<dbReference type="PROSITE" id="PS50928">
    <property type="entry name" value="ABC_TM1"/>
    <property type="match status" value="1"/>
</dbReference>
<dbReference type="Proteomes" id="UP000680020">
    <property type="component" value="Unassembled WGS sequence"/>
</dbReference>
<dbReference type="EMBL" id="JAGIBU010000001">
    <property type="protein sequence ID" value="MBS7823741.1"/>
    <property type="molecule type" value="Genomic_DNA"/>
</dbReference>
<organism evidence="11 12">
    <name type="scientific">Wohlfahrtiimonas chitiniclastica</name>
    <dbReference type="NCBI Taxonomy" id="400946"/>
    <lineage>
        <taxon>Bacteria</taxon>
        <taxon>Pseudomonadati</taxon>
        <taxon>Pseudomonadota</taxon>
        <taxon>Gammaproteobacteria</taxon>
        <taxon>Cardiobacteriales</taxon>
        <taxon>Ignatzschineriaceae</taxon>
        <taxon>Wohlfahrtiimonas</taxon>
    </lineage>
</organism>
<comment type="subcellular location">
    <subcellularLocation>
        <location evidence="1 9">Cell membrane</location>
        <topology evidence="1 9">Multi-pass membrane protein</topology>
    </subcellularLocation>
</comment>
<dbReference type="PANTHER" id="PTHR30406">
    <property type="entry name" value="SULFATE TRANSPORT SYSTEM PERMEASE PROTEIN"/>
    <property type="match status" value="1"/>
</dbReference>
<dbReference type="Pfam" id="PF00528">
    <property type="entry name" value="BPD_transp_1"/>
    <property type="match status" value="1"/>
</dbReference>
<evidence type="ECO:0000256" key="1">
    <source>
        <dbReference type="ARBA" id="ARBA00004651"/>
    </source>
</evidence>
<feature type="transmembrane region" description="Helical" evidence="9">
    <location>
        <begin position="127"/>
        <end position="146"/>
    </location>
</feature>
<sequence>MIRSLFYLLVILVALFIVAPLLMLMKEGMAQLPTAIQSKEVQFAIALSLKTSIISTIICLMLAAPIAQFLHHSAIKHYVMPFLYLPLALPHIVSGVALLLFFGHLGIGGLLERHFNLSFVFTQHGIILAQVFVNLPFAIQLLVVGLERLNGRQIFVARTLGASKWQCFYHVTLPLLKSTLIATVILTWSRALGEFGAVIMVAGATRMKTEILPTSIMLNLSTGELDLAMAIAVILMMISLTCSLTCSLTFEYIFRGHRADAR</sequence>
<proteinExistence type="inferred from homology"/>
<dbReference type="InterPro" id="IPR000515">
    <property type="entry name" value="MetI-like"/>
</dbReference>
<protein>
    <submittedName>
        <fullName evidence="11">ABC transporter permease</fullName>
    </submittedName>
</protein>
<dbReference type="GO" id="GO:0015419">
    <property type="term" value="F:ABC-type sulfate transporter activity"/>
    <property type="evidence" value="ECO:0007669"/>
    <property type="project" value="InterPro"/>
</dbReference>
<dbReference type="SUPFAM" id="SSF161098">
    <property type="entry name" value="MetI-like"/>
    <property type="match status" value="1"/>
</dbReference>
<keyword evidence="5 9" id="KW-1133">Transmembrane helix</keyword>
<dbReference type="CDD" id="cd06261">
    <property type="entry name" value="TM_PBP2"/>
    <property type="match status" value="1"/>
</dbReference>
<dbReference type="AlphaFoldDB" id="A0AB35BW93"/>
<dbReference type="InterPro" id="IPR035906">
    <property type="entry name" value="MetI-like_sf"/>
</dbReference>
<evidence type="ECO:0000256" key="6">
    <source>
        <dbReference type="ARBA" id="ARBA00023032"/>
    </source>
</evidence>